<dbReference type="EC" id="2.7.11.1" evidence="1"/>
<feature type="region of interest" description="Disordered" evidence="6">
    <location>
        <begin position="393"/>
        <end position="448"/>
    </location>
</feature>
<dbReference type="Gene3D" id="1.10.510.10">
    <property type="entry name" value="Transferase(Phosphotransferase) domain 1"/>
    <property type="match status" value="2"/>
</dbReference>
<keyword evidence="2" id="KW-0808">Transferase</keyword>
<dbReference type="OrthoDB" id="4062651at2759"/>
<proteinExistence type="predicted"/>
<comment type="caution">
    <text evidence="8">The sequence shown here is derived from an EMBL/GenBank/DDBJ whole genome shotgun (WGS) entry which is preliminary data.</text>
</comment>
<evidence type="ECO:0000259" key="7">
    <source>
        <dbReference type="PROSITE" id="PS50011"/>
    </source>
</evidence>
<dbReference type="AlphaFoldDB" id="A0A5M3Z3T6"/>
<protein>
    <recommendedName>
        <fullName evidence="1">non-specific serine/threonine protein kinase</fullName>
        <ecNumber evidence="1">2.7.11.1</ecNumber>
    </recommendedName>
</protein>
<dbReference type="GO" id="GO:0005634">
    <property type="term" value="C:nucleus"/>
    <property type="evidence" value="ECO:0007669"/>
    <property type="project" value="TreeGrafter"/>
</dbReference>
<evidence type="ECO:0000256" key="3">
    <source>
        <dbReference type="ARBA" id="ARBA00022741"/>
    </source>
</evidence>
<keyword evidence="9" id="KW-1185">Reference proteome</keyword>
<gene>
    <name evidence="8" type="ORF">ATEIFO6365_0011038800</name>
</gene>
<dbReference type="EMBL" id="BLJY01000011">
    <property type="protein sequence ID" value="GFF20126.1"/>
    <property type="molecule type" value="Genomic_DNA"/>
</dbReference>
<evidence type="ECO:0000256" key="2">
    <source>
        <dbReference type="ARBA" id="ARBA00022679"/>
    </source>
</evidence>
<feature type="compositionally biased region" description="Low complexity" evidence="6">
    <location>
        <begin position="624"/>
        <end position="656"/>
    </location>
</feature>
<dbReference type="GO" id="GO:0005737">
    <property type="term" value="C:cytoplasm"/>
    <property type="evidence" value="ECO:0007669"/>
    <property type="project" value="TreeGrafter"/>
</dbReference>
<feature type="compositionally biased region" description="Low complexity" evidence="6">
    <location>
        <begin position="393"/>
        <end position="404"/>
    </location>
</feature>
<dbReference type="PANTHER" id="PTHR43671">
    <property type="entry name" value="SERINE/THREONINE-PROTEIN KINASE NEK"/>
    <property type="match status" value="1"/>
</dbReference>
<dbReference type="GO" id="GO:0044732">
    <property type="term" value="C:mitotic spindle pole body"/>
    <property type="evidence" value="ECO:0007669"/>
    <property type="project" value="TreeGrafter"/>
</dbReference>
<dbReference type="SMART" id="SM00220">
    <property type="entry name" value="S_TKc"/>
    <property type="match status" value="1"/>
</dbReference>
<feature type="domain" description="Protein kinase" evidence="7">
    <location>
        <begin position="118"/>
        <end position="574"/>
    </location>
</feature>
<dbReference type="PANTHER" id="PTHR43671:SF13">
    <property type="entry name" value="SERINE_THREONINE-PROTEIN KINASE NEK2"/>
    <property type="match status" value="1"/>
</dbReference>
<feature type="compositionally biased region" description="Polar residues" evidence="6">
    <location>
        <begin position="608"/>
        <end position="622"/>
    </location>
</feature>
<evidence type="ECO:0000256" key="5">
    <source>
        <dbReference type="ARBA" id="ARBA00022840"/>
    </source>
</evidence>
<dbReference type="InterPro" id="IPR000719">
    <property type="entry name" value="Prot_kinase_dom"/>
</dbReference>
<dbReference type="GO" id="GO:0004674">
    <property type="term" value="F:protein serine/threonine kinase activity"/>
    <property type="evidence" value="ECO:0007669"/>
    <property type="project" value="UniProtKB-EC"/>
</dbReference>
<dbReference type="InterPro" id="IPR001245">
    <property type="entry name" value="Ser-Thr/Tyr_kinase_cat_dom"/>
</dbReference>
<dbReference type="PROSITE" id="PS50011">
    <property type="entry name" value="PROTEIN_KINASE_DOM"/>
    <property type="match status" value="1"/>
</dbReference>
<evidence type="ECO:0000313" key="8">
    <source>
        <dbReference type="EMBL" id="GFF20126.1"/>
    </source>
</evidence>
<dbReference type="Proteomes" id="UP000452235">
    <property type="component" value="Unassembled WGS sequence"/>
</dbReference>
<dbReference type="GO" id="GO:0007059">
    <property type="term" value="P:chromosome segregation"/>
    <property type="evidence" value="ECO:0007669"/>
    <property type="project" value="TreeGrafter"/>
</dbReference>
<accession>A0A5M3Z3T6</accession>
<evidence type="ECO:0000256" key="6">
    <source>
        <dbReference type="SAM" id="MobiDB-lite"/>
    </source>
</evidence>
<dbReference type="InterPro" id="IPR011009">
    <property type="entry name" value="Kinase-like_dom_sf"/>
</dbReference>
<feature type="compositionally biased region" description="Basic and acidic residues" evidence="6">
    <location>
        <begin position="686"/>
        <end position="696"/>
    </location>
</feature>
<keyword evidence="4 8" id="KW-0418">Kinase</keyword>
<feature type="compositionally biased region" description="Low complexity" evidence="6">
    <location>
        <begin position="417"/>
        <end position="431"/>
    </location>
</feature>
<keyword evidence="3" id="KW-0547">Nucleotide-binding</keyword>
<dbReference type="InterPro" id="IPR050660">
    <property type="entry name" value="NEK_Ser/Thr_kinase"/>
</dbReference>
<organism evidence="8 9">
    <name type="scientific">Aspergillus terreus</name>
    <dbReference type="NCBI Taxonomy" id="33178"/>
    <lineage>
        <taxon>Eukaryota</taxon>
        <taxon>Fungi</taxon>
        <taxon>Dikarya</taxon>
        <taxon>Ascomycota</taxon>
        <taxon>Pezizomycotina</taxon>
        <taxon>Eurotiomycetes</taxon>
        <taxon>Eurotiomycetidae</taxon>
        <taxon>Eurotiales</taxon>
        <taxon>Aspergillaceae</taxon>
        <taxon>Aspergillus</taxon>
        <taxon>Aspergillus subgen. Circumdati</taxon>
    </lineage>
</organism>
<dbReference type="Pfam" id="PF07714">
    <property type="entry name" value="PK_Tyr_Ser-Thr"/>
    <property type="match status" value="1"/>
</dbReference>
<evidence type="ECO:0000313" key="9">
    <source>
        <dbReference type="Proteomes" id="UP000452235"/>
    </source>
</evidence>
<feature type="region of interest" description="Disordered" evidence="6">
    <location>
        <begin position="327"/>
        <end position="381"/>
    </location>
</feature>
<dbReference type="VEuPathDB" id="FungiDB:ATEG_04088"/>
<keyword evidence="5" id="KW-0067">ATP-binding</keyword>
<sequence length="718" mass="78657">MSVTTSLWWPEDRVKATLSPEYVFNNLPSHLLSRLVAPLPWGEGLTSETYLDWILAKAGRFFLILVDIGVPERIFALVDESFDDSDLPIAVHSVHRLNLAPDSPDSALEQKFFLAQWRFVVRGIREGDHVKYTENEGVPVELQRTGAALVREGVEKVVLAGAVCRVYLRTQVTIGGAPHFFEEDEVLEEIRSLRRLAHDHVYSIFASYFVDTTVCILFSGVYERTLLSFLTDLPQAFKRLPKPQRRGILINWPHCLVNGLAWLHAHGQVHGAIRPSNILIDSDYKIFLGQFEALDTLLPPVKVDDVEAYQYGSPERWVRSNVVHGGGAQRAALPSGGRTSRKPSTRPSRLNLSMLRGSKQIDSDPVGSRPESVVSQGTAIRVGLPNSPSRFSYALSSSSGSSDGSARKRGFPSMKHPIIYSPSITSSNSSGSSGGTGPGSPNPVGLPTSSSAAVVQVWQSHQSDPEASDVFSLGAVILDIFTHMCKRKIAAFAHHRGAKNRTAGRGGGVADCSFHLDRNLVQVTSWITLLDSDAKKHKDPVFVAVRPMLSVVREMLSKDPTSRPSAFQIERQFATVIEQLNGTAGLHCTSNIQLRDLKSQSPFREAKQSTQKPQQLGVSSPRETPLTPATSSSLTSEFSPAAHASSAAPSFSPEASVTSFNFPDWTRSYSQSSDTDYESSSGYETSLDHNPWRDPDPVLGPVSINDPTWEYSITSGDQ</sequence>
<dbReference type="SUPFAM" id="SSF56112">
    <property type="entry name" value="Protein kinase-like (PK-like)"/>
    <property type="match status" value="1"/>
</dbReference>
<dbReference type="GO" id="GO:0005524">
    <property type="term" value="F:ATP binding"/>
    <property type="evidence" value="ECO:0007669"/>
    <property type="project" value="UniProtKB-KW"/>
</dbReference>
<reference evidence="8 9" key="1">
    <citation type="submission" date="2020-01" db="EMBL/GenBank/DDBJ databases">
        <title>Aspergillus terreus IFO 6365 whole genome shotgun sequence.</title>
        <authorList>
            <person name="Kanamasa S."/>
            <person name="Takahashi H."/>
        </authorList>
    </citation>
    <scope>NUCLEOTIDE SEQUENCE [LARGE SCALE GENOMIC DNA]</scope>
    <source>
        <strain evidence="8 9">IFO 6365</strain>
    </source>
</reference>
<feature type="compositionally biased region" description="Low complexity" evidence="6">
    <location>
        <begin position="668"/>
        <end position="681"/>
    </location>
</feature>
<evidence type="ECO:0000256" key="1">
    <source>
        <dbReference type="ARBA" id="ARBA00012513"/>
    </source>
</evidence>
<name>A0A5M3Z3T6_ASPTE</name>
<evidence type="ECO:0000256" key="4">
    <source>
        <dbReference type="ARBA" id="ARBA00022777"/>
    </source>
</evidence>
<feature type="region of interest" description="Disordered" evidence="6">
    <location>
        <begin position="601"/>
        <end position="718"/>
    </location>
</feature>